<evidence type="ECO:0000259" key="3">
    <source>
        <dbReference type="Pfam" id="PF08434"/>
    </source>
</evidence>
<dbReference type="STRING" id="1965070.A0A3S3P7V4"/>
<dbReference type="Pfam" id="PF08434">
    <property type="entry name" value="CLCA"/>
    <property type="match status" value="1"/>
</dbReference>
<dbReference type="InterPro" id="IPR013642">
    <property type="entry name" value="CLCA_N"/>
</dbReference>
<feature type="compositionally biased region" description="Polar residues" evidence="1">
    <location>
        <begin position="974"/>
        <end position="984"/>
    </location>
</feature>
<dbReference type="Proteomes" id="UP000285301">
    <property type="component" value="Unassembled WGS sequence"/>
</dbReference>
<feature type="region of interest" description="Disordered" evidence="1">
    <location>
        <begin position="973"/>
        <end position="1003"/>
    </location>
</feature>
<proteinExistence type="predicted"/>
<keyword evidence="2" id="KW-1133">Transmembrane helix</keyword>
<dbReference type="InterPro" id="IPR036465">
    <property type="entry name" value="vWFA_dom_sf"/>
</dbReference>
<comment type="caution">
    <text evidence="4">The sequence shown here is derived from an EMBL/GenBank/DDBJ whole genome shotgun (WGS) entry which is preliminary data.</text>
</comment>
<accession>A0A3S3P7V4</accession>
<evidence type="ECO:0000313" key="5">
    <source>
        <dbReference type="Proteomes" id="UP000285301"/>
    </source>
</evidence>
<feature type="compositionally biased region" description="Polar residues" evidence="1">
    <location>
        <begin position="923"/>
        <end position="936"/>
    </location>
</feature>
<feature type="transmembrane region" description="Helical" evidence="2">
    <location>
        <begin position="802"/>
        <end position="827"/>
    </location>
</feature>
<dbReference type="AlphaFoldDB" id="A0A3S3P7V4"/>
<evidence type="ECO:0000313" key="4">
    <source>
        <dbReference type="EMBL" id="RWS07101.1"/>
    </source>
</evidence>
<keyword evidence="2" id="KW-0812">Transmembrane</keyword>
<dbReference type="OrthoDB" id="687730at2759"/>
<dbReference type="Gene3D" id="3.40.50.410">
    <property type="entry name" value="von Willebrand factor, type A domain"/>
    <property type="match status" value="1"/>
</dbReference>
<feature type="compositionally biased region" description="Basic and acidic residues" evidence="1">
    <location>
        <begin position="985"/>
        <end position="996"/>
    </location>
</feature>
<feature type="domain" description="Calcium-activated chloride channel N-terminal" evidence="3">
    <location>
        <begin position="9"/>
        <end position="199"/>
    </location>
</feature>
<feature type="region of interest" description="Disordered" evidence="1">
    <location>
        <begin position="903"/>
        <end position="943"/>
    </location>
</feature>
<protein>
    <submittedName>
        <fullName evidence="4">Calcium-activated chloride channel regulator family member 3-like protein</fullName>
    </submittedName>
</protein>
<keyword evidence="2" id="KW-0472">Membrane</keyword>
<organism evidence="4 5">
    <name type="scientific">Dinothrombium tinctorium</name>
    <dbReference type="NCBI Taxonomy" id="1965070"/>
    <lineage>
        <taxon>Eukaryota</taxon>
        <taxon>Metazoa</taxon>
        <taxon>Ecdysozoa</taxon>
        <taxon>Arthropoda</taxon>
        <taxon>Chelicerata</taxon>
        <taxon>Arachnida</taxon>
        <taxon>Acari</taxon>
        <taxon>Acariformes</taxon>
        <taxon>Trombidiformes</taxon>
        <taxon>Prostigmata</taxon>
        <taxon>Anystina</taxon>
        <taxon>Parasitengona</taxon>
        <taxon>Trombidioidea</taxon>
        <taxon>Trombidiidae</taxon>
        <taxon>Dinothrombium</taxon>
    </lineage>
</organism>
<gene>
    <name evidence="4" type="ORF">B4U79_14474</name>
</gene>
<name>A0A3S3P7V4_9ACAR</name>
<dbReference type="EMBL" id="NCKU01003670">
    <property type="protein sequence ID" value="RWS07101.1"/>
    <property type="molecule type" value="Genomic_DNA"/>
</dbReference>
<reference evidence="4 5" key="1">
    <citation type="journal article" date="2018" name="Gigascience">
        <title>Genomes of trombidid mites reveal novel predicted allergens and laterally-transferred genes associated with secondary metabolism.</title>
        <authorList>
            <person name="Dong X."/>
            <person name="Chaisiri K."/>
            <person name="Xia D."/>
            <person name="Armstrong S.D."/>
            <person name="Fang Y."/>
            <person name="Donnelly M.J."/>
            <person name="Kadowaki T."/>
            <person name="McGarry J.W."/>
            <person name="Darby A.C."/>
            <person name="Makepeace B.L."/>
        </authorList>
    </citation>
    <scope>NUCLEOTIDE SEQUENCE [LARGE SCALE GENOMIC DNA]</scope>
    <source>
        <strain evidence="4">UoL-WK</strain>
    </source>
</reference>
<keyword evidence="5" id="KW-1185">Reference proteome</keyword>
<feature type="compositionally biased region" description="Basic and acidic residues" evidence="1">
    <location>
        <begin position="904"/>
        <end position="919"/>
    </location>
</feature>
<sequence length="1003" mass="113455">MQRTRTSLCTAKFAGCGKPGLRIDLSARFITNSSSYNDFRGSRSKQSARSEKAKTFIHKWAHYRYGVFDEHGYVGDPMYPSHYSIPGTDLIKITSCAANAQGKIVEIRTLNRNKNEEECNLSVNAENGLPEQNVRCFPLVDFSSNTEVVSSFMYEPRLVSVDRFCDAASHNSEAPSKHNLLCDAKSVWEVLNEHPDFKDRNFQTWIKIPEVEFKFVESGSPRIVLIVDISYKYTQDFTPIVEKLQKDVQDANGELHIVDYQSSNGTAEGPKLRITGHYSLADICLFCGFAKAFEFIGKNRLKSEYNSSQVIVVSEGRISDNDYTINSIAEQLMRENIKLKVIIFPDTKSGFSKLQSLVTKVNGELLPIAKNSGEMSTMALSQLFDAFEAFKDWKENKPLILNTSIFNREQFNFSFSIDKSLIDAKSSVFVYIFYHHRKEFALCSRTLRLVHESSKDTFFGSHSGDDLLGIKGARGFKLETHQLKVGIWTLSCDSRDFIENFSATAVAIPTLPQETINAICWISKPTEEDNPFAVYTLVVKGYNNYVRDANVMLNVVNSEGNVVQKDVMHDDGFGDPDITKDDGVYSQYITSADFAGRYSVSVLIKSKADTVISEEYGSHPATNYLHVSRVIDCGTLVLEGSNFERRNYFSAINSLRVVLVNQRSRTVDFEFKGPFGAVNKRFEFRLFRSEELSLIKTEFSKRGVELFVWSESNVKYGEVKTIVSVKVPYQEAGYYYFAIRISGGSKREVSRISNVVSFYMRADISYTTAEGNTDSSSQTKDFKTDDTHSNSFNEAATHLHSWQIIAVVAGSLSVIVFTLLLILCFVINAKRRREGQRTKCPKISTPVLQVENKSNFNNIQSLNTPSKPPLTENETTLPELTATISPVQSWPADVLLNHYGRVQQAKERREPPPVMRVEDIPDNVSSVSNNSKFPESTSDEDNLRHHPTWQYEDIQQTSVPPYTQYYPSNEWRHSINNRSETSSDYEQRYGTTDRRGGSAVSQV</sequence>
<dbReference type="GO" id="GO:0032991">
    <property type="term" value="C:protein-containing complex"/>
    <property type="evidence" value="ECO:0007669"/>
    <property type="project" value="UniProtKB-ARBA"/>
</dbReference>
<evidence type="ECO:0000256" key="2">
    <source>
        <dbReference type="SAM" id="Phobius"/>
    </source>
</evidence>
<evidence type="ECO:0000256" key="1">
    <source>
        <dbReference type="SAM" id="MobiDB-lite"/>
    </source>
</evidence>